<dbReference type="InterPro" id="IPR050194">
    <property type="entry name" value="Glycosyltransferase_grp1"/>
</dbReference>
<accession>A0A150L5H0</accession>
<organism evidence="3 4">
    <name type="scientific">Caldibacillus debilis</name>
    <dbReference type="NCBI Taxonomy" id="301148"/>
    <lineage>
        <taxon>Bacteria</taxon>
        <taxon>Bacillati</taxon>
        <taxon>Bacillota</taxon>
        <taxon>Bacilli</taxon>
        <taxon>Bacillales</taxon>
        <taxon>Bacillaceae</taxon>
        <taxon>Caldibacillus</taxon>
    </lineage>
</organism>
<dbReference type="OrthoDB" id="9815550at2"/>
<comment type="caution">
    <text evidence="3">The sequence shown here is derived from an EMBL/GenBank/DDBJ whole genome shotgun (WGS) entry which is preliminary data.</text>
</comment>
<dbReference type="PANTHER" id="PTHR45947">
    <property type="entry name" value="SULFOQUINOVOSYL TRANSFERASE SQD2"/>
    <property type="match status" value="1"/>
</dbReference>
<evidence type="ECO:0000313" key="3">
    <source>
        <dbReference type="EMBL" id="KYD07550.1"/>
    </source>
</evidence>
<dbReference type="PANTHER" id="PTHR45947:SF14">
    <property type="entry name" value="SLL1723 PROTEIN"/>
    <property type="match status" value="1"/>
</dbReference>
<dbReference type="RefSeq" id="WP_061570327.1">
    <property type="nucleotide sequence ID" value="NZ_LQYT01000147.1"/>
</dbReference>
<evidence type="ECO:0000259" key="2">
    <source>
        <dbReference type="Pfam" id="PF13439"/>
    </source>
</evidence>
<evidence type="ECO:0000259" key="1">
    <source>
        <dbReference type="Pfam" id="PF00534"/>
    </source>
</evidence>
<sequence>MKILLATYWPIPHVGGVWTYMTQLKEKLESYGHEVDLLGYDEENISVHLYNKGRKLPREKVIPIINANLTEQNYPLIYRNFLVRWTEFQRYVFELSAAYFGLDKYDLIHTQDVLSTTAVSRIKPKHIPHVATIHGSVAHEIRMQLESIHKSETSYMAREYYDDVEKKGATSADITIVCNEWLRNIFLDEFDVPPEKLTVLHYGYDAENFIRRMRIKPALVKPADKKVILYTGRLAELKGLNYLLEALKNLKAIRSDWVCWIVGSGEQEAALKNQAMALGLDQDVQFLGRRDDVPGLLTQSDIFVLPTLIENQPLSVIEAQIAGKAIIASNTGGIPEIIEHGVTGLLTPPKDVNMLTQNLNLLLDNEKYRKQLGSNARKWGLSHWSIEKSTRNLLKIYYQAIDQKRLAGGRRG</sequence>
<dbReference type="InterPro" id="IPR028098">
    <property type="entry name" value="Glyco_trans_4-like_N"/>
</dbReference>
<dbReference type="EMBL" id="LQYT01000147">
    <property type="protein sequence ID" value="KYD07550.1"/>
    <property type="molecule type" value="Genomic_DNA"/>
</dbReference>
<proteinExistence type="predicted"/>
<evidence type="ECO:0008006" key="5">
    <source>
        <dbReference type="Google" id="ProtNLM"/>
    </source>
</evidence>
<reference evidence="3 4" key="1">
    <citation type="submission" date="2016-01" db="EMBL/GenBank/DDBJ databases">
        <title>Draft Genome Sequences of Seven Thermophilic Sporeformers Isolated from Foods.</title>
        <authorList>
            <person name="Berendsen E.M."/>
            <person name="Wells-Bennik M.H."/>
            <person name="Krawcyk A.O."/>
            <person name="De Jong A."/>
            <person name="Holsappel S."/>
            <person name="Eijlander R.T."/>
            <person name="Kuipers O.P."/>
        </authorList>
    </citation>
    <scope>NUCLEOTIDE SEQUENCE [LARGE SCALE GENOMIC DNA]</scope>
    <source>
        <strain evidence="3 4">B4135</strain>
    </source>
</reference>
<dbReference type="SUPFAM" id="SSF53756">
    <property type="entry name" value="UDP-Glycosyltransferase/glycogen phosphorylase"/>
    <property type="match status" value="1"/>
</dbReference>
<gene>
    <name evidence="3" type="ORF">B4135_4231</name>
</gene>
<dbReference type="PATRIC" id="fig|301148.3.peg.2623"/>
<dbReference type="CDD" id="cd03801">
    <property type="entry name" value="GT4_PimA-like"/>
    <property type="match status" value="1"/>
</dbReference>
<dbReference type="Pfam" id="PF00534">
    <property type="entry name" value="Glycos_transf_1"/>
    <property type="match status" value="1"/>
</dbReference>
<dbReference type="Proteomes" id="UP000075683">
    <property type="component" value="Unassembled WGS sequence"/>
</dbReference>
<name>A0A150L5H0_9BACI</name>
<dbReference type="InterPro" id="IPR001296">
    <property type="entry name" value="Glyco_trans_1"/>
</dbReference>
<dbReference type="STRING" id="301148.B4135_4231"/>
<feature type="domain" description="Glycosyltransferase subfamily 4-like N-terminal" evidence="2">
    <location>
        <begin position="14"/>
        <end position="207"/>
    </location>
</feature>
<evidence type="ECO:0000313" key="4">
    <source>
        <dbReference type="Proteomes" id="UP000075683"/>
    </source>
</evidence>
<dbReference type="AlphaFoldDB" id="A0A150L5H0"/>
<dbReference type="Pfam" id="PF13439">
    <property type="entry name" value="Glyco_transf_4"/>
    <property type="match status" value="1"/>
</dbReference>
<dbReference type="GO" id="GO:0016757">
    <property type="term" value="F:glycosyltransferase activity"/>
    <property type="evidence" value="ECO:0007669"/>
    <property type="project" value="InterPro"/>
</dbReference>
<feature type="domain" description="Glycosyl transferase family 1" evidence="1">
    <location>
        <begin position="215"/>
        <end position="379"/>
    </location>
</feature>
<dbReference type="Gene3D" id="3.40.50.2000">
    <property type="entry name" value="Glycogen Phosphorylase B"/>
    <property type="match status" value="2"/>
</dbReference>
<protein>
    <recommendedName>
        <fullName evidence="5">Glycosyltransferase family 1 protein</fullName>
    </recommendedName>
</protein>